<keyword evidence="2" id="KW-1185">Reference proteome</keyword>
<dbReference type="OrthoDB" id="5431540at2"/>
<sequence>MTFHPLRSLFWTSYLKMVSLIIFAFLSNIGHSQSLNWDANKKLTWTDFKAPTKNWDVAAVTYCGISMSSVKTHIWNGKSTYKAFAEFQCDSSFYFPEKVDDDVLAHEQLHFDIAELYARKLNLILFEESFITAAKASELYDQIYKEYYDYQVQYEEDTELGTNYINQEKWAIRIQKQLIEIGGLKN</sequence>
<dbReference type="RefSeq" id="WP_014202802.1">
    <property type="nucleotide sequence ID" value="NC_016599.1"/>
</dbReference>
<dbReference type="eggNOG" id="COG5661">
    <property type="taxonomic scope" value="Bacteria"/>
</dbReference>
<dbReference type="Proteomes" id="UP000005631">
    <property type="component" value="Chromosome"/>
</dbReference>
<organism evidence="1 2">
    <name type="scientific">Owenweeksia hongkongensis (strain DSM 17368 / CIP 108786 / JCM 12287 / NRRL B-23963 / UST20020801)</name>
    <dbReference type="NCBI Taxonomy" id="926562"/>
    <lineage>
        <taxon>Bacteria</taxon>
        <taxon>Pseudomonadati</taxon>
        <taxon>Bacteroidota</taxon>
        <taxon>Flavobacteriia</taxon>
        <taxon>Flavobacteriales</taxon>
        <taxon>Owenweeksiaceae</taxon>
        <taxon>Owenweeksia</taxon>
    </lineage>
</organism>
<evidence type="ECO:0000313" key="2">
    <source>
        <dbReference type="Proteomes" id="UP000005631"/>
    </source>
</evidence>
<gene>
    <name evidence="1" type="ordered locus">Oweho_2483</name>
</gene>
<dbReference type="AlphaFoldDB" id="G8R7S2"/>
<reference evidence="1 2" key="1">
    <citation type="journal article" date="2012" name="Stand. Genomic Sci.">
        <title>Genome sequence of the orange-pigmented seawater bacterium Owenweeksia hongkongensis type strain (UST20020801(T)).</title>
        <authorList>
            <person name="Riedel T."/>
            <person name="Held B."/>
            <person name="Nolan M."/>
            <person name="Lucas S."/>
            <person name="Lapidus A."/>
            <person name="Tice H."/>
            <person name="Del Rio T.G."/>
            <person name="Cheng J.F."/>
            <person name="Han C."/>
            <person name="Tapia R."/>
            <person name="Goodwin L.A."/>
            <person name="Pitluck S."/>
            <person name="Liolios K."/>
            <person name="Mavromatis K."/>
            <person name="Pagani I."/>
            <person name="Ivanova N."/>
            <person name="Mikhailova N."/>
            <person name="Pati A."/>
            <person name="Chen A."/>
            <person name="Palaniappan K."/>
            <person name="Rohde M."/>
            <person name="Tindall B.J."/>
            <person name="Detter J.C."/>
            <person name="Goker M."/>
            <person name="Woyke T."/>
            <person name="Bristow J."/>
            <person name="Eisen J.A."/>
            <person name="Markowitz V."/>
            <person name="Hugenholtz P."/>
            <person name="Klenk H.P."/>
            <person name="Kyrpides N.C."/>
        </authorList>
    </citation>
    <scope>NUCLEOTIDE SEQUENCE</scope>
    <source>
        <strain evidence="2">DSM 17368 / JCM 12287 / NRRL B-23963</strain>
    </source>
</reference>
<dbReference type="HOGENOM" id="CLU_107487_0_0_10"/>
<proteinExistence type="predicted"/>
<dbReference type="KEGG" id="oho:Oweho_2483"/>
<accession>G8R7S2</accession>
<dbReference type="STRING" id="926562.Oweho_2483"/>
<evidence type="ECO:0008006" key="3">
    <source>
        <dbReference type="Google" id="ProtNLM"/>
    </source>
</evidence>
<protein>
    <recommendedName>
        <fullName evidence="3">DUF922 domain-containing protein</fullName>
    </recommendedName>
</protein>
<name>G8R7S2_OWEHD</name>
<dbReference type="EMBL" id="CP003156">
    <property type="protein sequence ID" value="AEV33453.1"/>
    <property type="molecule type" value="Genomic_DNA"/>
</dbReference>
<dbReference type="PATRIC" id="fig|926562.3.peg.2499"/>
<evidence type="ECO:0000313" key="1">
    <source>
        <dbReference type="EMBL" id="AEV33453.1"/>
    </source>
</evidence>